<comment type="caution">
    <text evidence="7">The sequence shown here is derived from an EMBL/GenBank/DDBJ whole genome shotgun (WGS) entry which is preliminary data.</text>
</comment>
<comment type="similarity">
    <text evidence="5">Belongs to the FNT transporter (TC 1.A.16) family.</text>
</comment>
<protein>
    <submittedName>
        <fullName evidence="7">Formate/nitrite transporter family protein</fullName>
    </submittedName>
</protein>
<evidence type="ECO:0000256" key="5">
    <source>
        <dbReference type="ARBA" id="ARBA00049660"/>
    </source>
</evidence>
<dbReference type="PROSITE" id="PS01006">
    <property type="entry name" value="FORMATE_NITRITE_TP_2"/>
    <property type="match status" value="1"/>
</dbReference>
<dbReference type="STRING" id="1034345.GCA_000236865_00132"/>
<dbReference type="OrthoDB" id="9786493at2"/>
<feature type="transmembrane region" description="Helical" evidence="6">
    <location>
        <begin position="164"/>
        <end position="186"/>
    </location>
</feature>
<dbReference type="Pfam" id="PF01226">
    <property type="entry name" value="Form_Nir_trans"/>
    <property type="match status" value="1"/>
</dbReference>
<accession>A0A369L6E0</accession>
<name>A0A369L6E0_9ACTN</name>
<organism evidence="7 8">
    <name type="scientific">Senegalimassilia anaerobia</name>
    <dbReference type="NCBI Taxonomy" id="1473216"/>
    <lineage>
        <taxon>Bacteria</taxon>
        <taxon>Bacillati</taxon>
        <taxon>Actinomycetota</taxon>
        <taxon>Coriobacteriia</taxon>
        <taxon>Coriobacteriales</taxon>
        <taxon>Coriobacteriaceae</taxon>
        <taxon>Senegalimassilia</taxon>
    </lineage>
</organism>
<evidence type="ECO:0000256" key="4">
    <source>
        <dbReference type="ARBA" id="ARBA00023136"/>
    </source>
</evidence>
<dbReference type="GO" id="GO:0005886">
    <property type="term" value="C:plasma membrane"/>
    <property type="evidence" value="ECO:0007669"/>
    <property type="project" value="TreeGrafter"/>
</dbReference>
<comment type="subcellular location">
    <subcellularLocation>
        <location evidence="1">Membrane</location>
        <topology evidence="1">Multi-pass membrane protein</topology>
    </subcellularLocation>
</comment>
<keyword evidence="3 6" id="KW-1133">Transmembrane helix</keyword>
<evidence type="ECO:0000313" key="8">
    <source>
        <dbReference type="Proteomes" id="UP000253792"/>
    </source>
</evidence>
<feature type="transmembrane region" description="Helical" evidence="6">
    <location>
        <begin position="198"/>
        <end position="219"/>
    </location>
</feature>
<dbReference type="InterPro" id="IPR024002">
    <property type="entry name" value="For/NO2_transpt_CS"/>
</dbReference>
<keyword evidence="8" id="KW-1185">Reference proteome</keyword>
<proteinExistence type="inferred from homology"/>
<evidence type="ECO:0000256" key="2">
    <source>
        <dbReference type="ARBA" id="ARBA00022692"/>
    </source>
</evidence>
<sequence>MDQSDVKALRSDALGPAEIEAKAETLAVGKAGMAGAKCFVLAMLAGAFIAFGATYFLVFLGDSAVPFAAQRMVGGICFSLGLVLVLCCGAELFTGNMLMVTGLASKKIKLGGLVRNWVIVWLGNLVGSLIVVALIYWCGVGAMNGGAVGDAMVSVAVGKVTPDWLVLMAKGIMCNVMVCLAVWIGFSARTVVDKVLGIMLPISFFVAAGFEHCVANMFFLPTGLLMKSAGFGAAVANAGALDVTAILYNLSAATVGNIIGGVLVGLAYWFVYARNKAK</sequence>
<keyword evidence="4 6" id="KW-0472">Membrane</keyword>
<dbReference type="Gene3D" id="1.20.1080.10">
    <property type="entry name" value="Glycerol uptake facilitator protein"/>
    <property type="match status" value="1"/>
</dbReference>
<dbReference type="AlphaFoldDB" id="A0A369L6E0"/>
<feature type="transmembrane region" description="Helical" evidence="6">
    <location>
        <begin position="72"/>
        <end position="93"/>
    </location>
</feature>
<evidence type="ECO:0000256" key="3">
    <source>
        <dbReference type="ARBA" id="ARBA00022989"/>
    </source>
</evidence>
<evidence type="ECO:0000256" key="6">
    <source>
        <dbReference type="SAM" id="Phobius"/>
    </source>
</evidence>
<feature type="transmembrane region" description="Helical" evidence="6">
    <location>
        <begin position="246"/>
        <end position="271"/>
    </location>
</feature>
<gene>
    <name evidence="7" type="ORF">C1880_06430</name>
</gene>
<evidence type="ECO:0000256" key="1">
    <source>
        <dbReference type="ARBA" id="ARBA00004141"/>
    </source>
</evidence>
<dbReference type="InterPro" id="IPR000292">
    <property type="entry name" value="For/NO2_transpt"/>
</dbReference>
<feature type="transmembrane region" description="Helical" evidence="6">
    <location>
        <begin position="39"/>
        <end position="60"/>
    </location>
</feature>
<evidence type="ECO:0000313" key="7">
    <source>
        <dbReference type="EMBL" id="RDB55321.1"/>
    </source>
</evidence>
<feature type="transmembrane region" description="Helical" evidence="6">
    <location>
        <begin position="114"/>
        <end position="137"/>
    </location>
</feature>
<reference evidence="7 8" key="1">
    <citation type="journal article" date="2018" name="Elife">
        <title>Discovery and characterization of a prevalent human gut bacterial enzyme sufficient for the inactivation of a family of plant toxins.</title>
        <authorList>
            <person name="Koppel N."/>
            <person name="Bisanz J.E."/>
            <person name="Pandelia M.E."/>
            <person name="Turnbaugh P.J."/>
            <person name="Balskus E.P."/>
        </authorList>
    </citation>
    <scope>NUCLEOTIDE SEQUENCE [LARGE SCALE GENOMIC DNA]</scope>
    <source>
        <strain evidence="8">anaerobia AP69FAA</strain>
    </source>
</reference>
<dbReference type="Proteomes" id="UP000253792">
    <property type="component" value="Unassembled WGS sequence"/>
</dbReference>
<keyword evidence="2 6" id="KW-0812">Transmembrane</keyword>
<dbReference type="PANTHER" id="PTHR30520:SF6">
    <property type="entry name" value="FORMATE_NITRATE FAMILY TRANSPORTER (EUROFUNG)"/>
    <property type="match status" value="1"/>
</dbReference>
<dbReference type="PANTHER" id="PTHR30520">
    <property type="entry name" value="FORMATE TRANSPORTER-RELATED"/>
    <property type="match status" value="1"/>
</dbReference>
<dbReference type="EMBL" id="PPTP01000005">
    <property type="protein sequence ID" value="RDB55321.1"/>
    <property type="molecule type" value="Genomic_DNA"/>
</dbReference>
<dbReference type="GO" id="GO:0015499">
    <property type="term" value="F:formate transmembrane transporter activity"/>
    <property type="evidence" value="ECO:0007669"/>
    <property type="project" value="TreeGrafter"/>
</dbReference>
<dbReference type="InterPro" id="IPR023271">
    <property type="entry name" value="Aquaporin-like"/>
</dbReference>